<accession>A0A7X2IL03</accession>
<dbReference type="AlphaFoldDB" id="A0A7X2IL03"/>
<dbReference type="PANTHER" id="PTHR46796">
    <property type="entry name" value="HTH-TYPE TRANSCRIPTIONAL ACTIVATOR RHAS-RELATED"/>
    <property type="match status" value="1"/>
</dbReference>
<dbReference type="SMART" id="SM00342">
    <property type="entry name" value="HTH_ARAC"/>
    <property type="match status" value="1"/>
</dbReference>
<dbReference type="GO" id="GO:0043565">
    <property type="term" value="F:sequence-specific DNA binding"/>
    <property type="evidence" value="ECO:0007669"/>
    <property type="project" value="InterPro"/>
</dbReference>
<dbReference type="InterPro" id="IPR009057">
    <property type="entry name" value="Homeodomain-like_sf"/>
</dbReference>
<dbReference type="InterPro" id="IPR018060">
    <property type="entry name" value="HTH_AraC"/>
</dbReference>
<dbReference type="GO" id="GO:0003700">
    <property type="term" value="F:DNA-binding transcription factor activity"/>
    <property type="evidence" value="ECO:0007669"/>
    <property type="project" value="InterPro"/>
</dbReference>
<proteinExistence type="predicted"/>
<evidence type="ECO:0000256" key="2">
    <source>
        <dbReference type="ARBA" id="ARBA00023125"/>
    </source>
</evidence>
<dbReference type="PROSITE" id="PS01124">
    <property type="entry name" value="HTH_ARAC_FAMILY_2"/>
    <property type="match status" value="1"/>
</dbReference>
<dbReference type="EMBL" id="WKJJ01000004">
    <property type="protein sequence ID" value="MRV71785.1"/>
    <property type="molecule type" value="Genomic_DNA"/>
</dbReference>
<evidence type="ECO:0000313" key="5">
    <source>
        <dbReference type="EMBL" id="MRV71785.1"/>
    </source>
</evidence>
<evidence type="ECO:0000256" key="3">
    <source>
        <dbReference type="ARBA" id="ARBA00023163"/>
    </source>
</evidence>
<dbReference type="Gene3D" id="1.10.10.60">
    <property type="entry name" value="Homeodomain-like"/>
    <property type="match status" value="1"/>
</dbReference>
<evidence type="ECO:0000313" key="6">
    <source>
        <dbReference type="Proteomes" id="UP000446768"/>
    </source>
</evidence>
<reference evidence="5 6" key="1">
    <citation type="submission" date="2019-11" db="EMBL/GenBank/DDBJ databases">
        <title>Novel species isolated from a subtropical stream in China.</title>
        <authorList>
            <person name="Lu H."/>
        </authorList>
    </citation>
    <scope>NUCLEOTIDE SEQUENCE [LARGE SCALE GENOMIC DNA]</scope>
    <source>
        <strain evidence="5 6">FT92W</strain>
    </source>
</reference>
<dbReference type="InterPro" id="IPR050204">
    <property type="entry name" value="AraC_XylS_family_regulators"/>
</dbReference>
<organism evidence="5 6">
    <name type="scientific">Pseudoduganella rivuli</name>
    <dbReference type="NCBI Taxonomy" id="2666085"/>
    <lineage>
        <taxon>Bacteria</taxon>
        <taxon>Pseudomonadati</taxon>
        <taxon>Pseudomonadota</taxon>
        <taxon>Betaproteobacteria</taxon>
        <taxon>Burkholderiales</taxon>
        <taxon>Oxalobacteraceae</taxon>
        <taxon>Telluria group</taxon>
        <taxon>Pseudoduganella</taxon>
    </lineage>
</organism>
<evidence type="ECO:0000256" key="1">
    <source>
        <dbReference type="ARBA" id="ARBA00023015"/>
    </source>
</evidence>
<dbReference type="Proteomes" id="UP000446768">
    <property type="component" value="Unassembled WGS sequence"/>
</dbReference>
<keyword evidence="1" id="KW-0805">Transcription regulation</keyword>
<keyword evidence="3" id="KW-0804">Transcription</keyword>
<keyword evidence="2" id="KW-0238">DNA-binding</keyword>
<keyword evidence="6" id="KW-1185">Reference proteome</keyword>
<comment type="caution">
    <text evidence="5">The sequence shown here is derived from an EMBL/GenBank/DDBJ whole genome shotgun (WGS) entry which is preliminary data.</text>
</comment>
<sequence>MAVASGDTHAYLYRDFAMQPDRTTIQRWHSQDIDEQSDMLRGWEQEYRQLSCGKFLGTVSTVQGPRITIVGEQTNQSLHESVVPPEDSLVFGLVLNRDNALQVDRRTVSTSSLIVMEGGREYDFRTEGSTQLLGVAMESSMFTGQDGGYNGVVQRALTQNVVPLAPAATMMLRHFWLMMSQILQNDDTWPASMPMSLLADTALNNILLALNMSTMQEAVPLPQSADRQARVVRQAIRYMSRNLDRNFTIADVCAATHVSQRTLQYHFEHCLDMSPQQYLKAMRLNAARSLLRNQGASRTKYPPSIAEVAAQCGYDHPSRFAGDYKRQFGVLPSETLRQAAQAGVAIP</sequence>
<name>A0A7X2IL03_9BURK</name>
<gene>
    <name evidence="5" type="ORF">GJ700_08590</name>
</gene>
<dbReference type="SUPFAM" id="SSF46689">
    <property type="entry name" value="Homeodomain-like"/>
    <property type="match status" value="2"/>
</dbReference>
<dbReference type="Pfam" id="PF12833">
    <property type="entry name" value="HTH_18"/>
    <property type="match status" value="1"/>
</dbReference>
<evidence type="ECO:0000259" key="4">
    <source>
        <dbReference type="PROSITE" id="PS01124"/>
    </source>
</evidence>
<feature type="domain" description="HTH araC/xylS-type" evidence="4">
    <location>
        <begin position="233"/>
        <end position="338"/>
    </location>
</feature>
<protein>
    <submittedName>
        <fullName evidence="5">Helix-turn-helix domain-containing protein</fullName>
    </submittedName>
</protein>